<reference evidence="12 13" key="1">
    <citation type="submission" date="2019-04" db="EMBL/GenBank/DDBJ databases">
        <title>Pedobacter sp. AR-2-6 sp. nov., isolated from Arctic soil.</title>
        <authorList>
            <person name="Dahal R.H."/>
            <person name="Kim D.-U."/>
        </authorList>
    </citation>
    <scope>NUCLEOTIDE SEQUENCE [LARGE SCALE GENOMIC DNA]</scope>
    <source>
        <strain evidence="12 13">AR-2-6</strain>
    </source>
</reference>
<keyword evidence="8" id="KW-1015">Disulfide bond</keyword>
<dbReference type="AlphaFoldDB" id="A0A4U1BWH2"/>
<dbReference type="Pfam" id="PF07884">
    <property type="entry name" value="VKOR"/>
    <property type="match status" value="1"/>
</dbReference>
<keyword evidence="13" id="KW-1185">Reference proteome</keyword>
<keyword evidence="4" id="KW-0874">Quinone</keyword>
<dbReference type="GO" id="GO:0016491">
    <property type="term" value="F:oxidoreductase activity"/>
    <property type="evidence" value="ECO:0007669"/>
    <property type="project" value="UniProtKB-KW"/>
</dbReference>
<evidence type="ECO:0000256" key="7">
    <source>
        <dbReference type="ARBA" id="ARBA00023136"/>
    </source>
</evidence>
<keyword evidence="6" id="KW-0560">Oxidoreductase</keyword>
<evidence type="ECO:0000313" key="12">
    <source>
        <dbReference type="EMBL" id="TKB97259.1"/>
    </source>
</evidence>
<proteinExistence type="inferred from homology"/>
<evidence type="ECO:0000256" key="4">
    <source>
        <dbReference type="ARBA" id="ARBA00022719"/>
    </source>
</evidence>
<evidence type="ECO:0000256" key="3">
    <source>
        <dbReference type="ARBA" id="ARBA00022692"/>
    </source>
</evidence>
<gene>
    <name evidence="12" type="ORF">FA045_17030</name>
</gene>
<dbReference type="Proteomes" id="UP000310477">
    <property type="component" value="Unassembled WGS sequence"/>
</dbReference>
<dbReference type="PROSITE" id="PS50990">
    <property type="entry name" value="PEPTIDASE_C39"/>
    <property type="match status" value="1"/>
</dbReference>
<dbReference type="Gene3D" id="1.20.1440.130">
    <property type="entry name" value="VKOR domain"/>
    <property type="match status" value="1"/>
</dbReference>
<accession>A0A4U1BWH2</accession>
<evidence type="ECO:0000256" key="10">
    <source>
        <dbReference type="SAM" id="Phobius"/>
    </source>
</evidence>
<protein>
    <recommendedName>
        <fullName evidence="11">Peptidase C39 domain-containing protein</fullName>
    </recommendedName>
</protein>
<dbReference type="OrthoDB" id="1100563at2"/>
<dbReference type="InterPro" id="IPR005074">
    <property type="entry name" value="Peptidase_C39"/>
</dbReference>
<dbReference type="Gene3D" id="3.90.70.10">
    <property type="entry name" value="Cysteine proteinases"/>
    <property type="match status" value="1"/>
</dbReference>
<evidence type="ECO:0000256" key="1">
    <source>
        <dbReference type="ARBA" id="ARBA00004141"/>
    </source>
</evidence>
<dbReference type="CDD" id="cd12921">
    <property type="entry name" value="VKOR_4"/>
    <property type="match status" value="1"/>
</dbReference>
<feature type="domain" description="Peptidase C39" evidence="11">
    <location>
        <begin position="6"/>
        <end position="127"/>
    </location>
</feature>
<dbReference type="GO" id="GO:0008233">
    <property type="term" value="F:peptidase activity"/>
    <property type="evidence" value="ECO:0007669"/>
    <property type="project" value="InterPro"/>
</dbReference>
<feature type="transmembrane region" description="Helical" evidence="10">
    <location>
        <begin position="316"/>
        <end position="334"/>
    </location>
</feature>
<dbReference type="InterPro" id="IPR012932">
    <property type="entry name" value="VKOR"/>
</dbReference>
<dbReference type="GO" id="GO:0006508">
    <property type="term" value="P:proteolysis"/>
    <property type="evidence" value="ECO:0007669"/>
    <property type="project" value="InterPro"/>
</dbReference>
<feature type="transmembrane region" description="Helical" evidence="10">
    <location>
        <begin position="253"/>
        <end position="271"/>
    </location>
</feature>
<evidence type="ECO:0000256" key="9">
    <source>
        <dbReference type="ARBA" id="ARBA00023284"/>
    </source>
</evidence>
<keyword evidence="7 10" id="KW-0472">Membrane</keyword>
<evidence type="ECO:0000256" key="6">
    <source>
        <dbReference type="ARBA" id="ARBA00023002"/>
    </source>
</evidence>
<comment type="caution">
    <text evidence="12">The sequence shown here is derived from an EMBL/GenBank/DDBJ whole genome shotgun (WGS) entry which is preliminary data.</text>
</comment>
<feature type="transmembrane region" description="Helical" evidence="10">
    <location>
        <begin position="173"/>
        <end position="194"/>
    </location>
</feature>
<evidence type="ECO:0000256" key="8">
    <source>
        <dbReference type="ARBA" id="ARBA00023157"/>
    </source>
</evidence>
<dbReference type="Pfam" id="PF03412">
    <property type="entry name" value="Peptidase_C39"/>
    <property type="match status" value="1"/>
</dbReference>
<dbReference type="InterPro" id="IPR038354">
    <property type="entry name" value="VKOR_sf"/>
</dbReference>
<evidence type="ECO:0000256" key="5">
    <source>
        <dbReference type="ARBA" id="ARBA00022989"/>
    </source>
</evidence>
<name>A0A4U1BWH2_9SPHI</name>
<dbReference type="EMBL" id="SWBO01000013">
    <property type="protein sequence ID" value="TKB97259.1"/>
    <property type="molecule type" value="Genomic_DNA"/>
</dbReference>
<dbReference type="GO" id="GO:0016020">
    <property type="term" value="C:membrane"/>
    <property type="evidence" value="ECO:0007669"/>
    <property type="project" value="UniProtKB-SubCell"/>
</dbReference>
<feature type="transmembrane region" description="Helical" evidence="10">
    <location>
        <begin position="144"/>
        <end position="161"/>
    </location>
</feature>
<evidence type="ECO:0000313" key="13">
    <source>
        <dbReference type="Proteomes" id="UP000310477"/>
    </source>
</evidence>
<comment type="subcellular location">
    <subcellularLocation>
        <location evidence="1">Membrane</location>
        <topology evidence="1">Multi-pass membrane protein</topology>
    </subcellularLocation>
</comment>
<keyword evidence="9" id="KW-0676">Redox-active center</keyword>
<comment type="similarity">
    <text evidence="2">Belongs to the VKOR family.</text>
</comment>
<feature type="transmembrane region" description="Helical" evidence="10">
    <location>
        <begin position="283"/>
        <end position="304"/>
    </location>
</feature>
<evidence type="ECO:0000259" key="11">
    <source>
        <dbReference type="PROSITE" id="PS50990"/>
    </source>
</evidence>
<keyword evidence="5 10" id="KW-1133">Transmembrane helix</keyword>
<feature type="transmembrane region" description="Helical" evidence="10">
    <location>
        <begin position="227"/>
        <end position="247"/>
    </location>
</feature>
<sequence>MLYMFALSGLENIEFVLINFLRSYSVKANEKEVINELQMHPEYGSFLSISDVLNSFQIRNYALNIKAQELENLQFPFIAQTSENNGEFVIVHDIEGKHIKLSNERWNKRKIDLSVFLRTFTGYVLFSDMAPVTKNVLRFEKIKMSFMLLFAAILAFSLIYLSGLTDISKWEVLGLLFFKTIGLCASILLLVHSINRNNSLIKLICESGKKTNCNAILSSKAANIFSWLSWSEVGFFYFFGSILLFLFNLESASMFQVLFLINLISLPYTFYSIYYQALVVRNWCILCCTVMGALWGEFFTLTNIISGPLAIPDNDIIIALIVAMVIPAFIWFSTRDYFYRLSQFKAVKVQLREFKYNKEIFDMLLVKNAKFVSPDKEWSIVIGNVISPTHIITMVSNLYCDPCAKTHSIIKEVLSARKDVEFRIIFNTMVSEGDPRFKATQHMLRLNQLEDKNIVHQALVQYKKIRC</sequence>
<keyword evidence="3 10" id="KW-0812">Transmembrane</keyword>
<organism evidence="12 13">
    <name type="scientific">Pedobacter cryotolerans</name>
    <dbReference type="NCBI Taxonomy" id="2571270"/>
    <lineage>
        <taxon>Bacteria</taxon>
        <taxon>Pseudomonadati</taxon>
        <taxon>Bacteroidota</taxon>
        <taxon>Sphingobacteriia</taxon>
        <taxon>Sphingobacteriales</taxon>
        <taxon>Sphingobacteriaceae</taxon>
        <taxon>Pedobacter</taxon>
    </lineage>
</organism>
<dbReference type="GO" id="GO:0048038">
    <property type="term" value="F:quinone binding"/>
    <property type="evidence" value="ECO:0007669"/>
    <property type="project" value="UniProtKB-KW"/>
</dbReference>
<evidence type="ECO:0000256" key="2">
    <source>
        <dbReference type="ARBA" id="ARBA00006214"/>
    </source>
</evidence>
<dbReference type="GO" id="GO:0005524">
    <property type="term" value="F:ATP binding"/>
    <property type="evidence" value="ECO:0007669"/>
    <property type="project" value="InterPro"/>
</dbReference>